<proteinExistence type="predicted"/>
<dbReference type="AlphaFoldDB" id="A0A6N4PXI9"/>
<reference evidence="2" key="1">
    <citation type="journal article" date="2019" name="PLoS Negl. Trop. Dis.">
        <title>Revisiting the worldwide diversity of Leptospira species in the environment.</title>
        <authorList>
            <person name="Vincent A.T."/>
            <person name="Schiettekatte O."/>
            <person name="Bourhy P."/>
            <person name="Veyrier F.J."/>
            <person name="Picardeau M."/>
        </authorList>
    </citation>
    <scope>NUCLEOTIDE SEQUENCE [LARGE SCALE GENOMIC DNA]</scope>
    <source>
        <strain evidence="2">201800293</strain>
    </source>
</reference>
<dbReference type="EMBL" id="RQFF01000040">
    <property type="protein sequence ID" value="TGK65693.1"/>
    <property type="molecule type" value="Genomic_DNA"/>
</dbReference>
<dbReference type="SMART" id="SM00901">
    <property type="entry name" value="FRG"/>
    <property type="match status" value="1"/>
</dbReference>
<comment type="caution">
    <text evidence="2">The sequence shown here is derived from an EMBL/GenBank/DDBJ whole genome shotgun (WGS) entry which is preliminary data.</text>
</comment>
<organism evidence="2 3">
    <name type="scientific">Leptospira kanakyensis</name>
    <dbReference type="NCBI Taxonomy" id="2484968"/>
    <lineage>
        <taxon>Bacteria</taxon>
        <taxon>Pseudomonadati</taxon>
        <taxon>Spirochaetota</taxon>
        <taxon>Spirochaetia</taxon>
        <taxon>Leptospirales</taxon>
        <taxon>Leptospiraceae</taxon>
        <taxon>Leptospira</taxon>
    </lineage>
</organism>
<feature type="domain" description="FRG" evidence="1">
    <location>
        <begin position="24"/>
        <end position="125"/>
    </location>
</feature>
<dbReference type="OrthoDB" id="9816036at2"/>
<keyword evidence="3" id="KW-1185">Reference proteome</keyword>
<evidence type="ECO:0000313" key="3">
    <source>
        <dbReference type="Proteomes" id="UP000297239"/>
    </source>
</evidence>
<gene>
    <name evidence="2" type="ORF">EHQ18_19180</name>
</gene>
<dbReference type="Proteomes" id="UP000297239">
    <property type="component" value="Unassembled WGS sequence"/>
</dbReference>
<evidence type="ECO:0000313" key="2">
    <source>
        <dbReference type="EMBL" id="TGK65693.1"/>
    </source>
</evidence>
<dbReference type="RefSeq" id="WP_135633741.1">
    <property type="nucleotide sequence ID" value="NZ_RQFE01000022.1"/>
</dbReference>
<accession>A0A6N4PXI9</accession>
<dbReference type="InterPro" id="IPR014966">
    <property type="entry name" value="FRG-dom"/>
</dbReference>
<dbReference type="Pfam" id="PF08867">
    <property type="entry name" value="FRG"/>
    <property type="match status" value="1"/>
</dbReference>
<protein>
    <submittedName>
        <fullName evidence="2">FRG domain-containing protein</fullName>
    </submittedName>
</protein>
<sequence length="284" mass="34011">MINKVYIINTEDELNAKLSELETYASFWVFRGEADQNWELKTSIDRASEKIPRLPFSELESIWQINKTRRIYPEIKDINPTDYLEILSFLQHHGVPTRLLDFTRSPYLALYFSFEDLDQKSEYTTIYGFNAAFFRSKFYECIKKQEDHFTKEIDYNFYKEDLINWGNIEYFPRLYNEIINPDNIDFVLPVEPDVFNQRIFVQQGLFFLQGSTQKSFYQNLEIYQESDLDKNTFKLNINRNLQNKIILKLAKMGITPYSLYPGIEGLLKDMKLTLYRDYYQIFGI</sequence>
<evidence type="ECO:0000259" key="1">
    <source>
        <dbReference type="SMART" id="SM00901"/>
    </source>
</evidence>
<name>A0A6N4PXI9_9LEPT</name>